<dbReference type="GO" id="GO:0030527">
    <property type="term" value="F:structural constituent of chromatin"/>
    <property type="evidence" value="ECO:0007669"/>
    <property type="project" value="InterPro"/>
</dbReference>
<comment type="similarity">
    <text evidence="1 4">Belongs to the bacterial histone-like protein family.</text>
</comment>
<keyword evidence="3 5" id="KW-0238">DNA-binding</keyword>
<reference evidence="5 6" key="1">
    <citation type="submission" date="2020-06" db="EMBL/GenBank/DDBJ databases">
        <title>Mogibacterium timidum strain W9173 genomic sequence.</title>
        <authorList>
            <person name="Wade W.G."/>
            <person name="Johnston C.D."/>
            <person name="Chen T."/>
            <person name="Dewhirst F.E."/>
        </authorList>
    </citation>
    <scope>NUCLEOTIDE SEQUENCE [LARGE SCALE GENOMIC DNA]</scope>
    <source>
        <strain evidence="5 6">W9173</strain>
    </source>
</reference>
<dbReference type="AlphaFoldDB" id="A0A7Y9B0D5"/>
<gene>
    <name evidence="5" type="ORF">HW270_02900</name>
</gene>
<evidence type="ECO:0000256" key="4">
    <source>
        <dbReference type="RuleBase" id="RU003939"/>
    </source>
</evidence>
<dbReference type="SUPFAM" id="SSF47729">
    <property type="entry name" value="IHF-like DNA-binding proteins"/>
    <property type="match status" value="1"/>
</dbReference>
<dbReference type="CDD" id="cd13831">
    <property type="entry name" value="HU"/>
    <property type="match status" value="1"/>
</dbReference>
<dbReference type="Proteomes" id="UP000526307">
    <property type="component" value="Unassembled WGS sequence"/>
</dbReference>
<dbReference type="PROSITE" id="PS00045">
    <property type="entry name" value="HISTONE_LIKE"/>
    <property type="match status" value="1"/>
</dbReference>
<dbReference type="InterPro" id="IPR000119">
    <property type="entry name" value="Hist_DNA-bd"/>
</dbReference>
<dbReference type="InterPro" id="IPR010992">
    <property type="entry name" value="IHF-like_DNA-bd_dom_sf"/>
</dbReference>
<keyword evidence="6" id="KW-1185">Reference proteome</keyword>
<proteinExistence type="inferred from homology"/>
<evidence type="ECO:0000256" key="1">
    <source>
        <dbReference type="ARBA" id="ARBA00010529"/>
    </source>
</evidence>
<evidence type="ECO:0000313" key="5">
    <source>
        <dbReference type="EMBL" id="NWO23029.1"/>
    </source>
</evidence>
<dbReference type="PANTHER" id="PTHR33175:SF3">
    <property type="entry name" value="DNA-BINDING PROTEIN HU-BETA"/>
    <property type="match status" value="1"/>
</dbReference>
<evidence type="ECO:0000256" key="2">
    <source>
        <dbReference type="ARBA" id="ARBA00023067"/>
    </source>
</evidence>
<dbReference type="Pfam" id="PF00216">
    <property type="entry name" value="Bac_DNA_binding"/>
    <property type="match status" value="1"/>
</dbReference>
<name>A0A7Y9B0D5_9FIRM</name>
<dbReference type="GO" id="GO:0003677">
    <property type="term" value="F:DNA binding"/>
    <property type="evidence" value="ECO:0007669"/>
    <property type="project" value="UniProtKB-KW"/>
</dbReference>
<sequence>MTKTDFITKIAEEHSLSKAAAGRIFEDIFNTIEDEVSKEGKCSISGFGTFEARKRTSRTGRNPRTGETIEIPANVGIGFKAGKAFKERLNK</sequence>
<evidence type="ECO:0000313" key="6">
    <source>
        <dbReference type="Proteomes" id="UP000526307"/>
    </source>
</evidence>
<keyword evidence="2" id="KW-0226">DNA condensation</keyword>
<dbReference type="EMBL" id="JABXYR010000001">
    <property type="protein sequence ID" value="NWO23029.1"/>
    <property type="molecule type" value="Genomic_DNA"/>
</dbReference>
<accession>A0A7Y9B0D5</accession>
<evidence type="ECO:0000256" key="3">
    <source>
        <dbReference type="ARBA" id="ARBA00023125"/>
    </source>
</evidence>
<comment type="caution">
    <text evidence="5">The sequence shown here is derived from an EMBL/GenBank/DDBJ whole genome shotgun (WGS) entry which is preliminary data.</text>
</comment>
<dbReference type="Gene3D" id="4.10.520.10">
    <property type="entry name" value="IHF-like DNA-binding proteins"/>
    <property type="match status" value="1"/>
</dbReference>
<dbReference type="GO" id="GO:0030261">
    <property type="term" value="P:chromosome condensation"/>
    <property type="evidence" value="ECO:0007669"/>
    <property type="project" value="UniProtKB-KW"/>
</dbReference>
<dbReference type="SMART" id="SM00411">
    <property type="entry name" value="BHL"/>
    <property type="match status" value="1"/>
</dbReference>
<dbReference type="PANTHER" id="PTHR33175">
    <property type="entry name" value="DNA-BINDING PROTEIN HU"/>
    <property type="match status" value="1"/>
</dbReference>
<dbReference type="PRINTS" id="PR01727">
    <property type="entry name" value="DNABINDINGHU"/>
</dbReference>
<organism evidence="5 6">
    <name type="scientific">Mogibacterium timidum</name>
    <dbReference type="NCBI Taxonomy" id="35519"/>
    <lineage>
        <taxon>Bacteria</taxon>
        <taxon>Bacillati</taxon>
        <taxon>Bacillota</taxon>
        <taxon>Clostridia</taxon>
        <taxon>Peptostreptococcales</taxon>
        <taxon>Anaerovoracaceae</taxon>
        <taxon>Mogibacterium</taxon>
    </lineage>
</organism>
<protein>
    <submittedName>
        <fullName evidence="5">HU family DNA-binding protein</fullName>
    </submittedName>
</protein>
<dbReference type="InterPro" id="IPR020816">
    <property type="entry name" value="Histone-like_DNA-bd_CS"/>
</dbReference>